<gene>
    <name evidence="1" type="ORF">BT67DRAFT_340224</name>
</gene>
<dbReference type="Proteomes" id="UP001304895">
    <property type="component" value="Unassembled WGS sequence"/>
</dbReference>
<protein>
    <submittedName>
        <fullName evidence="1">Uncharacterized protein</fullName>
    </submittedName>
</protein>
<comment type="caution">
    <text evidence="1">The sequence shown here is derived from an EMBL/GenBank/DDBJ whole genome shotgun (WGS) entry which is preliminary data.</text>
</comment>
<feature type="non-terminal residue" evidence="1">
    <location>
        <position position="1"/>
    </location>
</feature>
<feature type="non-terminal residue" evidence="1">
    <location>
        <position position="193"/>
    </location>
</feature>
<evidence type="ECO:0000313" key="1">
    <source>
        <dbReference type="EMBL" id="KAK4137574.1"/>
    </source>
</evidence>
<name>A0AAN6ZHB7_9PEZI</name>
<evidence type="ECO:0000313" key="2">
    <source>
        <dbReference type="Proteomes" id="UP001304895"/>
    </source>
</evidence>
<reference evidence="1" key="2">
    <citation type="submission" date="2023-05" db="EMBL/GenBank/DDBJ databases">
        <authorList>
            <consortium name="Lawrence Berkeley National Laboratory"/>
            <person name="Steindorff A."/>
            <person name="Hensen N."/>
            <person name="Bonometti L."/>
            <person name="Westerberg I."/>
            <person name="Brannstrom I.O."/>
            <person name="Guillou S."/>
            <person name="Cros-Aarteil S."/>
            <person name="Calhoun S."/>
            <person name="Haridas S."/>
            <person name="Kuo A."/>
            <person name="Mondo S."/>
            <person name="Pangilinan J."/>
            <person name="Riley R."/>
            <person name="Labutti K."/>
            <person name="Andreopoulos B."/>
            <person name="Lipzen A."/>
            <person name="Chen C."/>
            <person name="Yanf M."/>
            <person name="Daum C."/>
            <person name="Ng V."/>
            <person name="Clum A."/>
            <person name="Ohm R."/>
            <person name="Martin F."/>
            <person name="Silar P."/>
            <person name="Natvig D."/>
            <person name="Lalanne C."/>
            <person name="Gautier V."/>
            <person name="Ament-Velasquez S.L."/>
            <person name="Kruys A."/>
            <person name="Hutchinson M.I."/>
            <person name="Powell A.J."/>
            <person name="Barry K."/>
            <person name="Miller A.N."/>
            <person name="Grigoriev I.V."/>
            <person name="Debuchy R."/>
            <person name="Gladieux P."/>
            <person name="Thoren M.H."/>
            <person name="Johannesson H."/>
        </authorList>
    </citation>
    <scope>NUCLEOTIDE SEQUENCE</scope>
    <source>
        <strain evidence="1">CBS 123565</strain>
    </source>
</reference>
<dbReference type="AlphaFoldDB" id="A0AAN6ZHB7"/>
<sequence length="193" mass="21494">STGFLSLPNEVRNMVYKLHSVQKAPIWPVPAGFPLGSRLIPGLYTRALLLANKAVHREASSIFHGLNCFDFIGLSSDKLVSFLVQIGAQNAGYIRHLIIDFPDFNFLPSGLVTFKDHTIIIFANIQSRCVNLTTLTTTESSTYEMELDLNGPEDDDAVTDALELVDTSFRAIPSLREINIQSSKRGPDEHYRQ</sequence>
<proteinExistence type="predicted"/>
<accession>A0AAN6ZHB7</accession>
<keyword evidence="2" id="KW-1185">Reference proteome</keyword>
<dbReference type="EMBL" id="MU853402">
    <property type="protein sequence ID" value="KAK4137574.1"/>
    <property type="molecule type" value="Genomic_DNA"/>
</dbReference>
<organism evidence="1 2">
    <name type="scientific">Trichocladium antarcticum</name>
    <dbReference type="NCBI Taxonomy" id="1450529"/>
    <lineage>
        <taxon>Eukaryota</taxon>
        <taxon>Fungi</taxon>
        <taxon>Dikarya</taxon>
        <taxon>Ascomycota</taxon>
        <taxon>Pezizomycotina</taxon>
        <taxon>Sordariomycetes</taxon>
        <taxon>Sordariomycetidae</taxon>
        <taxon>Sordariales</taxon>
        <taxon>Chaetomiaceae</taxon>
        <taxon>Trichocladium</taxon>
    </lineage>
</organism>
<reference evidence="1" key="1">
    <citation type="journal article" date="2023" name="Mol. Phylogenet. Evol.">
        <title>Genome-scale phylogeny and comparative genomics of the fungal order Sordariales.</title>
        <authorList>
            <person name="Hensen N."/>
            <person name="Bonometti L."/>
            <person name="Westerberg I."/>
            <person name="Brannstrom I.O."/>
            <person name="Guillou S."/>
            <person name="Cros-Aarteil S."/>
            <person name="Calhoun S."/>
            <person name="Haridas S."/>
            <person name="Kuo A."/>
            <person name="Mondo S."/>
            <person name="Pangilinan J."/>
            <person name="Riley R."/>
            <person name="LaButti K."/>
            <person name="Andreopoulos B."/>
            <person name="Lipzen A."/>
            <person name="Chen C."/>
            <person name="Yan M."/>
            <person name="Daum C."/>
            <person name="Ng V."/>
            <person name="Clum A."/>
            <person name="Steindorff A."/>
            <person name="Ohm R.A."/>
            <person name="Martin F."/>
            <person name="Silar P."/>
            <person name="Natvig D.O."/>
            <person name="Lalanne C."/>
            <person name="Gautier V."/>
            <person name="Ament-Velasquez S.L."/>
            <person name="Kruys A."/>
            <person name="Hutchinson M.I."/>
            <person name="Powell A.J."/>
            <person name="Barry K."/>
            <person name="Miller A.N."/>
            <person name="Grigoriev I.V."/>
            <person name="Debuchy R."/>
            <person name="Gladieux P."/>
            <person name="Hiltunen Thoren M."/>
            <person name="Johannesson H."/>
        </authorList>
    </citation>
    <scope>NUCLEOTIDE SEQUENCE</scope>
    <source>
        <strain evidence="1">CBS 123565</strain>
    </source>
</reference>